<protein>
    <submittedName>
        <fullName evidence="2">Uncharacterized protein</fullName>
    </submittedName>
</protein>
<dbReference type="Proteomes" id="UP000016922">
    <property type="component" value="Unassembled WGS sequence"/>
</dbReference>
<dbReference type="AlphaFoldDB" id="S3D2U2"/>
<keyword evidence="3" id="KW-1185">Reference proteome</keyword>
<feature type="region of interest" description="Disordered" evidence="1">
    <location>
        <begin position="160"/>
        <end position="182"/>
    </location>
</feature>
<dbReference type="KEGG" id="glz:GLAREA_07936"/>
<dbReference type="EMBL" id="KE145359">
    <property type="protein sequence ID" value="EPE32802.1"/>
    <property type="molecule type" value="Genomic_DNA"/>
</dbReference>
<accession>S3D2U2</accession>
<reference evidence="2 3" key="1">
    <citation type="journal article" date="2013" name="BMC Genomics">
        <title>Genomics-driven discovery of the pneumocandin biosynthetic gene cluster in the fungus Glarea lozoyensis.</title>
        <authorList>
            <person name="Chen L."/>
            <person name="Yue Q."/>
            <person name="Zhang X."/>
            <person name="Xiang M."/>
            <person name="Wang C."/>
            <person name="Li S."/>
            <person name="Che Y."/>
            <person name="Ortiz-Lopez F.J."/>
            <person name="Bills G.F."/>
            <person name="Liu X."/>
            <person name="An Z."/>
        </authorList>
    </citation>
    <scope>NUCLEOTIDE SEQUENCE [LARGE SCALE GENOMIC DNA]</scope>
    <source>
        <strain evidence="3">ATCC 20868 / MF5171</strain>
    </source>
</reference>
<organism evidence="2 3">
    <name type="scientific">Glarea lozoyensis (strain ATCC 20868 / MF5171)</name>
    <dbReference type="NCBI Taxonomy" id="1116229"/>
    <lineage>
        <taxon>Eukaryota</taxon>
        <taxon>Fungi</taxon>
        <taxon>Dikarya</taxon>
        <taxon>Ascomycota</taxon>
        <taxon>Pezizomycotina</taxon>
        <taxon>Leotiomycetes</taxon>
        <taxon>Helotiales</taxon>
        <taxon>Helotiaceae</taxon>
        <taxon>Glarea</taxon>
    </lineage>
</organism>
<gene>
    <name evidence="2" type="ORF">GLAREA_07936</name>
</gene>
<name>S3D2U2_GLAL2</name>
<feature type="compositionally biased region" description="Low complexity" evidence="1">
    <location>
        <begin position="160"/>
        <end position="170"/>
    </location>
</feature>
<evidence type="ECO:0000256" key="1">
    <source>
        <dbReference type="SAM" id="MobiDB-lite"/>
    </source>
</evidence>
<evidence type="ECO:0000313" key="3">
    <source>
        <dbReference type="Proteomes" id="UP000016922"/>
    </source>
</evidence>
<sequence>MADFRFPAAVKLLLPGAISNALLGELSWEDTRVKGQKKLYLGKGFAESDKHLAEWREEVKKRVRNGIEAFRYKEEKKFGDMSYYRNLEEVKKGILGARFAGFTSGRWDYGGSDYHVRWDDGIPLFPLIKEEINLGAKNLYEKTKVVGEAAEEDIVLGGNVVKRGSGSKGSRVSDDSDESEEP</sequence>
<dbReference type="HOGENOM" id="CLU_1482111_0_0_1"/>
<evidence type="ECO:0000313" key="2">
    <source>
        <dbReference type="EMBL" id="EPE32802.1"/>
    </source>
</evidence>
<proteinExistence type="predicted"/>
<dbReference type="GeneID" id="19466988"/>
<dbReference type="RefSeq" id="XP_008080814.1">
    <property type="nucleotide sequence ID" value="XM_008082623.1"/>
</dbReference>